<comment type="similarity">
    <text evidence="2">Belongs to the bacterial solute-binding protein 1 family.</text>
</comment>
<dbReference type="PANTHER" id="PTHR43649">
    <property type="entry name" value="ARABINOSE-BINDING PROTEIN-RELATED"/>
    <property type="match status" value="1"/>
</dbReference>
<sequence>MVKNIRAIGLASAAALTLSVAACGTGDGSSGGPGEQVTLQYWLWDDLQQPAYQACADAFTEENPDIAIEISQTAWNEYWQNLTTQLASGSAPDVWTNQASYYPQFVTNNQILDIQPFVDEDGVDTTQYVAGLADIYVKDDARYGLPKDWDTIALVYNNEMLEDAGIDPATMQDLTWKPTDGGTFEEVIAQLTIDSSGRNGLDPDFDKDDVEVHGFLPEWADGSQGQNGWGNLAVSNGFRYLDETMWGSEFHFDDPALAETLAWYRSLIEKGYAPSLDVQSTMSRDTVMADSGGAVTTLGSWAINSYTSSELEFTFAPLPVGPEGRKSAINGLSDAIYAGTEHPEAAWEWVKFLASPECQNIVADEGVVFPAIQESSERALAAREASGVDVSVFTDTAAEPDGTFFLPVTEHGNEISQIVQDAMQSIALGQGEAAPTLETANESVNALFD</sequence>
<accession>A0ABW5VYV3</accession>
<keyword evidence="4 5" id="KW-0732">Signal</keyword>
<dbReference type="SUPFAM" id="SSF53850">
    <property type="entry name" value="Periplasmic binding protein-like II"/>
    <property type="match status" value="1"/>
</dbReference>
<evidence type="ECO:0000256" key="5">
    <source>
        <dbReference type="SAM" id="SignalP"/>
    </source>
</evidence>
<evidence type="ECO:0000256" key="2">
    <source>
        <dbReference type="ARBA" id="ARBA00008520"/>
    </source>
</evidence>
<dbReference type="EMBL" id="JBHUOG010000002">
    <property type="protein sequence ID" value="MFD2796471.1"/>
    <property type="molecule type" value="Genomic_DNA"/>
</dbReference>
<evidence type="ECO:0000313" key="7">
    <source>
        <dbReference type="Proteomes" id="UP001597479"/>
    </source>
</evidence>
<dbReference type="RefSeq" id="WP_377188113.1">
    <property type="nucleotide sequence ID" value="NZ_JBHUOG010000002.1"/>
</dbReference>
<keyword evidence="7" id="KW-1185">Reference proteome</keyword>
<reference evidence="7" key="1">
    <citation type="journal article" date="2019" name="Int. J. Syst. Evol. Microbiol.">
        <title>The Global Catalogue of Microorganisms (GCM) 10K type strain sequencing project: providing services to taxonomists for standard genome sequencing and annotation.</title>
        <authorList>
            <consortium name="The Broad Institute Genomics Platform"/>
            <consortium name="The Broad Institute Genome Sequencing Center for Infectious Disease"/>
            <person name="Wu L."/>
            <person name="Ma J."/>
        </authorList>
    </citation>
    <scope>NUCLEOTIDE SEQUENCE [LARGE SCALE GENOMIC DNA]</scope>
    <source>
        <strain evidence="7">CCM 7044</strain>
    </source>
</reference>
<organism evidence="6 7">
    <name type="scientific">Promicromonospora vindobonensis</name>
    <dbReference type="NCBI Taxonomy" id="195748"/>
    <lineage>
        <taxon>Bacteria</taxon>
        <taxon>Bacillati</taxon>
        <taxon>Actinomycetota</taxon>
        <taxon>Actinomycetes</taxon>
        <taxon>Micrococcales</taxon>
        <taxon>Promicromonosporaceae</taxon>
        <taxon>Promicromonospora</taxon>
    </lineage>
</organism>
<dbReference type="PANTHER" id="PTHR43649:SF31">
    <property type="entry name" value="SN-GLYCEROL-3-PHOSPHATE-BINDING PERIPLASMIC PROTEIN UGPB"/>
    <property type="match status" value="1"/>
</dbReference>
<proteinExistence type="inferred from homology"/>
<keyword evidence="3" id="KW-0813">Transport</keyword>
<name>A0ABW5VYV3_9MICO</name>
<dbReference type="InterPro" id="IPR050490">
    <property type="entry name" value="Bact_solute-bd_prot1"/>
</dbReference>
<comment type="subcellular location">
    <subcellularLocation>
        <location evidence="1">Cell envelope</location>
    </subcellularLocation>
</comment>
<protein>
    <submittedName>
        <fullName evidence="6">Extracellular solute-binding protein</fullName>
    </submittedName>
</protein>
<evidence type="ECO:0000256" key="1">
    <source>
        <dbReference type="ARBA" id="ARBA00004196"/>
    </source>
</evidence>
<evidence type="ECO:0000256" key="4">
    <source>
        <dbReference type="ARBA" id="ARBA00022729"/>
    </source>
</evidence>
<dbReference type="CDD" id="cd13585">
    <property type="entry name" value="PBP2_TMBP_like"/>
    <property type="match status" value="1"/>
</dbReference>
<feature type="signal peptide" evidence="5">
    <location>
        <begin position="1"/>
        <end position="22"/>
    </location>
</feature>
<dbReference type="Pfam" id="PF01547">
    <property type="entry name" value="SBP_bac_1"/>
    <property type="match status" value="1"/>
</dbReference>
<feature type="chain" id="PRO_5045340489" evidence="5">
    <location>
        <begin position="23"/>
        <end position="449"/>
    </location>
</feature>
<dbReference type="PROSITE" id="PS51257">
    <property type="entry name" value="PROKAR_LIPOPROTEIN"/>
    <property type="match status" value="1"/>
</dbReference>
<comment type="caution">
    <text evidence="6">The sequence shown here is derived from an EMBL/GenBank/DDBJ whole genome shotgun (WGS) entry which is preliminary data.</text>
</comment>
<evidence type="ECO:0000256" key="3">
    <source>
        <dbReference type="ARBA" id="ARBA00022448"/>
    </source>
</evidence>
<dbReference type="InterPro" id="IPR006059">
    <property type="entry name" value="SBP"/>
</dbReference>
<gene>
    <name evidence="6" type="ORF">ACFS27_23115</name>
</gene>
<evidence type="ECO:0000313" key="6">
    <source>
        <dbReference type="EMBL" id="MFD2796471.1"/>
    </source>
</evidence>
<dbReference type="Gene3D" id="3.40.190.10">
    <property type="entry name" value="Periplasmic binding protein-like II"/>
    <property type="match status" value="1"/>
</dbReference>
<dbReference type="Proteomes" id="UP001597479">
    <property type="component" value="Unassembled WGS sequence"/>
</dbReference>